<dbReference type="Gene3D" id="1.10.287.660">
    <property type="entry name" value="Helix hairpin bin"/>
    <property type="match status" value="1"/>
</dbReference>
<feature type="region of interest" description="Disordered" evidence="7">
    <location>
        <begin position="135"/>
        <end position="156"/>
    </location>
</feature>
<evidence type="ECO:0000313" key="9">
    <source>
        <dbReference type="EMBL" id="KAJ7095789.1"/>
    </source>
</evidence>
<comment type="caution">
    <text evidence="9">The sequence shown here is derived from an EMBL/GenBank/DDBJ whole genome shotgun (WGS) entry which is preliminary data.</text>
</comment>
<dbReference type="GO" id="GO:0006623">
    <property type="term" value="P:protein targeting to vacuole"/>
    <property type="evidence" value="ECO:0007669"/>
    <property type="project" value="TreeGrafter"/>
</dbReference>
<gene>
    <name evidence="9" type="ORF">B0H15DRAFT_946354</name>
</gene>
<evidence type="ECO:0000256" key="4">
    <source>
        <dbReference type="ARBA" id="ARBA00022753"/>
    </source>
</evidence>
<dbReference type="SUPFAM" id="SSF140111">
    <property type="entry name" value="Endosomal sorting complex assembly domain"/>
    <property type="match status" value="1"/>
</dbReference>
<dbReference type="PANTHER" id="PTHR13678">
    <property type="entry name" value="VACUOLAR PROTEIN SORTING-ASSOCIATED PROTEIN 37"/>
    <property type="match status" value="1"/>
</dbReference>
<dbReference type="Pfam" id="PF07200">
    <property type="entry name" value="Mod_r"/>
    <property type="match status" value="1"/>
</dbReference>
<dbReference type="GO" id="GO:0043162">
    <property type="term" value="P:ubiquitin-dependent protein catabolic process via the multivesicular body sorting pathway"/>
    <property type="evidence" value="ECO:0007669"/>
    <property type="project" value="UniProtKB-ARBA"/>
</dbReference>
<reference evidence="9" key="1">
    <citation type="submission" date="2023-03" db="EMBL/GenBank/DDBJ databases">
        <title>Massive genome expansion in bonnet fungi (Mycena s.s.) driven by repeated elements and novel gene families across ecological guilds.</title>
        <authorList>
            <consortium name="Lawrence Berkeley National Laboratory"/>
            <person name="Harder C.B."/>
            <person name="Miyauchi S."/>
            <person name="Viragh M."/>
            <person name="Kuo A."/>
            <person name="Thoen E."/>
            <person name="Andreopoulos B."/>
            <person name="Lu D."/>
            <person name="Skrede I."/>
            <person name="Drula E."/>
            <person name="Henrissat B."/>
            <person name="Morin E."/>
            <person name="Kohler A."/>
            <person name="Barry K."/>
            <person name="LaButti K."/>
            <person name="Morin E."/>
            <person name="Salamov A."/>
            <person name="Lipzen A."/>
            <person name="Mereny Z."/>
            <person name="Hegedus B."/>
            <person name="Baldrian P."/>
            <person name="Stursova M."/>
            <person name="Weitz H."/>
            <person name="Taylor A."/>
            <person name="Grigoriev I.V."/>
            <person name="Nagy L.G."/>
            <person name="Martin F."/>
            <person name="Kauserud H."/>
        </authorList>
    </citation>
    <scope>NUCLEOTIDE SEQUENCE</scope>
    <source>
        <strain evidence="9">CBHHK173m</strain>
    </source>
</reference>
<name>A0AAD6UEP9_9AGAR</name>
<evidence type="ECO:0000259" key="8">
    <source>
        <dbReference type="PROSITE" id="PS51314"/>
    </source>
</evidence>
<evidence type="ECO:0000313" key="10">
    <source>
        <dbReference type="Proteomes" id="UP001222325"/>
    </source>
</evidence>
<evidence type="ECO:0000256" key="5">
    <source>
        <dbReference type="ARBA" id="ARBA00022927"/>
    </source>
</evidence>
<comment type="similarity">
    <text evidence="2">Belongs to the VPS37 family.</text>
</comment>
<keyword evidence="5 6" id="KW-0653">Protein transport</keyword>
<dbReference type="InterPro" id="IPR037202">
    <property type="entry name" value="ESCRT_assembly_dom"/>
</dbReference>
<organism evidence="9 10">
    <name type="scientific">Mycena belliarum</name>
    <dbReference type="NCBI Taxonomy" id="1033014"/>
    <lineage>
        <taxon>Eukaryota</taxon>
        <taxon>Fungi</taxon>
        <taxon>Dikarya</taxon>
        <taxon>Basidiomycota</taxon>
        <taxon>Agaricomycotina</taxon>
        <taxon>Agaricomycetes</taxon>
        <taxon>Agaricomycetidae</taxon>
        <taxon>Agaricales</taxon>
        <taxon>Marasmiineae</taxon>
        <taxon>Mycenaceae</taxon>
        <taxon>Mycena</taxon>
    </lineage>
</organism>
<sequence length="192" mass="21974">MSTALLTDFPELADLSREDLEDLLTDPVYFQAIFHSLSRVKAMYQSQAELGMANESIANHNVALQEPLYRLRAETKEAFDDAKNLEARWKEVDREQREVYQRFSPQFLLMRLKHSRTAQDDASEAIASAFIQQSSTSGSTYGGGSGTGTPNGAPGKEIDDFVREFKDLRKTYHKRVMWEERWSSGLVNWRDD</sequence>
<accession>A0AAD6UEP9</accession>
<dbReference type="Proteomes" id="UP001222325">
    <property type="component" value="Unassembled WGS sequence"/>
</dbReference>
<comment type="subcellular location">
    <subcellularLocation>
        <location evidence="1">Endosome</location>
    </subcellularLocation>
</comment>
<feature type="domain" description="VPS37 C-terminal" evidence="8">
    <location>
        <begin position="86"/>
        <end position="192"/>
    </location>
</feature>
<keyword evidence="10" id="KW-1185">Reference proteome</keyword>
<evidence type="ECO:0000256" key="7">
    <source>
        <dbReference type="SAM" id="MobiDB-lite"/>
    </source>
</evidence>
<feature type="compositionally biased region" description="Gly residues" evidence="7">
    <location>
        <begin position="140"/>
        <end position="149"/>
    </location>
</feature>
<evidence type="ECO:0000256" key="1">
    <source>
        <dbReference type="ARBA" id="ARBA00004177"/>
    </source>
</evidence>
<dbReference type="InterPro" id="IPR029012">
    <property type="entry name" value="Helix_hairpin_bin_sf"/>
</dbReference>
<evidence type="ECO:0000256" key="3">
    <source>
        <dbReference type="ARBA" id="ARBA00022448"/>
    </source>
</evidence>
<dbReference type="PANTHER" id="PTHR13678:SF2">
    <property type="entry name" value="VACUOLAR PROTEIN SORTING-ASSOCIATED PROTEIN 37A"/>
    <property type="match status" value="1"/>
</dbReference>
<dbReference type="GO" id="GO:0006612">
    <property type="term" value="P:protein targeting to membrane"/>
    <property type="evidence" value="ECO:0007669"/>
    <property type="project" value="TreeGrafter"/>
</dbReference>
<keyword evidence="3 6" id="KW-0813">Transport</keyword>
<keyword evidence="4" id="KW-0967">Endosome</keyword>
<dbReference type="AlphaFoldDB" id="A0AAD6UEP9"/>
<dbReference type="PROSITE" id="PS51314">
    <property type="entry name" value="VPS37_C"/>
    <property type="match status" value="1"/>
</dbReference>
<evidence type="ECO:0000256" key="6">
    <source>
        <dbReference type="PROSITE-ProRule" id="PRU00646"/>
    </source>
</evidence>
<protein>
    <recommendedName>
        <fullName evidence="8">VPS37 C-terminal domain-containing protein</fullName>
    </recommendedName>
</protein>
<dbReference type="EMBL" id="JARJCN010000012">
    <property type="protein sequence ID" value="KAJ7095789.1"/>
    <property type="molecule type" value="Genomic_DNA"/>
</dbReference>
<evidence type="ECO:0000256" key="2">
    <source>
        <dbReference type="ARBA" id="ARBA00007617"/>
    </source>
</evidence>
<dbReference type="GO" id="GO:0000813">
    <property type="term" value="C:ESCRT I complex"/>
    <property type="evidence" value="ECO:0007669"/>
    <property type="project" value="UniProtKB-ARBA"/>
</dbReference>
<dbReference type="InterPro" id="IPR009851">
    <property type="entry name" value="Mod_r"/>
</dbReference>
<proteinExistence type="inferred from homology"/>